<evidence type="ECO:0000313" key="2">
    <source>
        <dbReference type="Proteomes" id="UP000001062"/>
    </source>
</evidence>
<dbReference type="KEGG" id="mme:Marme_3728"/>
<dbReference type="HOGENOM" id="CLU_3063224_0_0_6"/>
<organism evidence="1 2">
    <name type="scientific">Marinomonas mediterranea (strain ATCC 700492 / JCM 21426 / NBRC 103028 / MMB-1)</name>
    <dbReference type="NCBI Taxonomy" id="717774"/>
    <lineage>
        <taxon>Bacteria</taxon>
        <taxon>Pseudomonadati</taxon>
        <taxon>Pseudomonadota</taxon>
        <taxon>Gammaproteobacteria</taxon>
        <taxon>Oceanospirillales</taxon>
        <taxon>Oceanospirillaceae</taxon>
        <taxon>Marinomonas</taxon>
    </lineage>
</organism>
<dbReference type="AlphaFoldDB" id="F2JW50"/>
<name>F2JW50_MARM1</name>
<evidence type="ECO:0000313" key="1">
    <source>
        <dbReference type="EMBL" id="ADZ92938.1"/>
    </source>
</evidence>
<proteinExistence type="predicted"/>
<accession>F2JW50</accession>
<reference evidence="1 2" key="1">
    <citation type="journal article" date="2012" name="Stand. Genomic Sci.">
        <title>Complete genome sequence of the melanogenic marine bacterium Marinomonas mediterranea type strain (MMB-1(T)).</title>
        <authorList>
            <person name="Lucas-Elio P."/>
            <person name="Goodwin L."/>
            <person name="Woyke T."/>
            <person name="Pitluck S."/>
            <person name="Nolan M."/>
            <person name="Kyrpides N.C."/>
            <person name="Detter J.C."/>
            <person name="Copeland A."/>
            <person name="Teshima H."/>
            <person name="Bruce D."/>
            <person name="Detter C."/>
            <person name="Tapia R."/>
            <person name="Han S."/>
            <person name="Land M.L."/>
            <person name="Ivanova N."/>
            <person name="Mikhailova N."/>
            <person name="Johnston A.W."/>
            <person name="Sanchez-Amat A."/>
        </authorList>
    </citation>
    <scope>NUCLEOTIDE SEQUENCE [LARGE SCALE GENOMIC DNA]</scope>
    <source>
        <strain evidence="2">ATCC 700492 / JCM 21426 / NBRC 103028 / MMB-1</strain>
    </source>
</reference>
<dbReference type="EMBL" id="CP002583">
    <property type="protein sequence ID" value="ADZ92938.1"/>
    <property type="molecule type" value="Genomic_DNA"/>
</dbReference>
<protein>
    <submittedName>
        <fullName evidence="1">Uncharacterized protein</fullName>
    </submittedName>
</protein>
<gene>
    <name evidence="1" type="ordered locus">Marme_3728</name>
</gene>
<sequence>MRASLLEALMKVKLENDRKKFYENQKIGVMSSTFLGGLHSLQTLLEVPQAGFL</sequence>
<keyword evidence="2" id="KW-1185">Reference proteome</keyword>
<dbReference type="Proteomes" id="UP000001062">
    <property type="component" value="Chromosome"/>
</dbReference>